<reference evidence="2 3" key="1">
    <citation type="submission" date="2020-04" db="EMBL/GenBank/DDBJ databases">
        <title>Characterization and engineering of Streptomyces griseofuscus DSM40191 as a potential heterologous host for expression of BGCs.</title>
        <authorList>
            <person name="Gren T."/>
            <person name="Whitford C.M."/>
            <person name="Mohite O.S."/>
            <person name="Joergensen T.S."/>
            <person name="Nielsen J.B."/>
            <person name="Lee S.Y."/>
            <person name="Weber T."/>
        </authorList>
    </citation>
    <scope>NUCLEOTIDE SEQUENCE [LARGE SCALE GENOMIC DNA]</scope>
    <source>
        <strain evidence="2 3">DSM 40191</strain>
    </source>
</reference>
<dbReference type="KEGG" id="sgf:HEP81_02735"/>
<keyword evidence="1" id="KW-0732">Signal</keyword>
<name>A0A7H1PYC1_9ACTN</name>
<feature type="chain" id="PRO_5028987293" evidence="1">
    <location>
        <begin position="40"/>
        <end position="197"/>
    </location>
</feature>
<dbReference type="Proteomes" id="UP000516422">
    <property type="component" value="Chromosome"/>
</dbReference>
<organism evidence="2 3">
    <name type="scientific">Streptomyces griseofuscus</name>
    <dbReference type="NCBI Taxonomy" id="146922"/>
    <lineage>
        <taxon>Bacteria</taxon>
        <taxon>Bacillati</taxon>
        <taxon>Actinomycetota</taxon>
        <taxon>Actinomycetes</taxon>
        <taxon>Kitasatosporales</taxon>
        <taxon>Streptomycetaceae</taxon>
        <taxon>Streptomyces</taxon>
    </lineage>
</organism>
<proteinExistence type="predicted"/>
<dbReference type="EMBL" id="CP051006">
    <property type="protein sequence ID" value="QNT93051.1"/>
    <property type="molecule type" value="Genomic_DNA"/>
</dbReference>
<sequence>MTARTVRRTARTARTVRTTGLVAVAAAAALSLAAVSAQAATSAAGGAHHAAVSAAAAKKSAPERTQKLPDGSTAEIYQLGEQSYRAKIVNHGAVLATLDTNGRDAGLDANDMFIVLTLGGEVHAWMGGGHQGPGTFEVAGGWTVKVTKFGELRYRAQIIGHDGVAATIETKDRHDVGLDANGVYIVLSNGGVLSAHE</sequence>
<accession>A0A7H1PYC1</accession>
<feature type="signal peptide" evidence="1">
    <location>
        <begin position="1"/>
        <end position="39"/>
    </location>
</feature>
<evidence type="ECO:0000256" key="1">
    <source>
        <dbReference type="SAM" id="SignalP"/>
    </source>
</evidence>
<evidence type="ECO:0000313" key="2">
    <source>
        <dbReference type="EMBL" id="QNT93051.1"/>
    </source>
</evidence>
<gene>
    <name evidence="2" type="ORF">HEP81_02735</name>
</gene>
<dbReference type="AlphaFoldDB" id="A0A7H1PYC1"/>
<dbReference type="GeneID" id="91462320"/>
<evidence type="ECO:0000313" key="3">
    <source>
        <dbReference type="Proteomes" id="UP000516422"/>
    </source>
</evidence>
<protein>
    <submittedName>
        <fullName evidence="2">Uncharacterized protein</fullName>
    </submittedName>
</protein>
<dbReference type="RefSeq" id="WP_037656559.1">
    <property type="nucleotide sequence ID" value="NZ_CP051006.1"/>
</dbReference>